<keyword evidence="1" id="KW-1133">Transmembrane helix</keyword>
<dbReference type="EMBL" id="JAAMPJ010000002">
    <property type="protein sequence ID" value="NGY59558.1"/>
    <property type="molecule type" value="Genomic_DNA"/>
</dbReference>
<reference evidence="2 3" key="1">
    <citation type="submission" date="2020-03" db="EMBL/GenBank/DDBJ databases">
        <title>Isolation and identification of active actinomycetes.</title>
        <authorList>
            <person name="Sun X."/>
        </authorList>
    </citation>
    <scope>NUCLEOTIDE SEQUENCE [LARGE SCALE GENOMIC DNA]</scope>
    <source>
        <strain evidence="2 3">NEAU-D13</strain>
    </source>
</reference>
<gene>
    <name evidence="2" type="ORF">G7043_11535</name>
</gene>
<evidence type="ECO:0000313" key="2">
    <source>
        <dbReference type="EMBL" id="NGY59558.1"/>
    </source>
</evidence>
<protein>
    <recommendedName>
        <fullName evidence="4">Pentapeptide repeat-containing protein</fullName>
    </recommendedName>
</protein>
<accession>A0A7C9VUK2</accession>
<name>A0A7C9VUK2_9PSEU</name>
<comment type="caution">
    <text evidence="2">The sequence shown here is derived from an EMBL/GenBank/DDBJ whole genome shotgun (WGS) entry which is preliminary data.</text>
</comment>
<evidence type="ECO:0000256" key="1">
    <source>
        <dbReference type="SAM" id="Phobius"/>
    </source>
</evidence>
<keyword evidence="1" id="KW-0812">Transmembrane</keyword>
<feature type="transmembrane region" description="Helical" evidence="1">
    <location>
        <begin position="420"/>
        <end position="443"/>
    </location>
</feature>
<dbReference type="RefSeq" id="WP_166045542.1">
    <property type="nucleotide sequence ID" value="NZ_JAAMPJ010000002.1"/>
</dbReference>
<keyword evidence="1" id="KW-0472">Membrane</keyword>
<proteinExistence type="predicted"/>
<keyword evidence="3" id="KW-1185">Reference proteome</keyword>
<dbReference type="Proteomes" id="UP000481360">
    <property type="component" value="Unassembled WGS sequence"/>
</dbReference>
<organism evidence="2 3">
    <name type="scientific">Lentzea alba</name>
    <dbReference type="NCBI Taxonomy" id="2714351"/>
    <lineage>
        <taxon>Bacteria</taxon>
        <taxon>Bacillati</taxon>
        <taxon>Actinomycetota</taxon>
        <taxon>Actinomycetes</taxon>
        <taxon>Pseudonocardiales</taxon>
        <taxon>Pseudonocardiaceae</taxon>
        <taxon>Lentzea</taxon>
    </lineage>
</organism>
<sequence>MQLAGARIEGALDLEGVLSTAGLNLTNCRMSDPVVLRDAQFPWLELEGCHVPGVSADKLRVAGSLFLRKGFTAVSVDGRAVRLPGARIDGNFECDGATLSGANGSALHAEDIRIEGNLFLRDGFSATADSCQGAVVLNGAFVGGLVTFADSTLKNLSGPALSARGIRVGGELVLGCSSSFQGRSRHVIVDLFGANLGAVRWSPFEMKNSEVGGALVSMEHVSAGWVGISGDVLCDADISRDCAAGDLTISGLTYRSLAVAGADWRKWLHWIRSHTRGYTAQSYWQLAGVERAAGNDVAVRRILIAQQDDLRIRGEFDSLWSRLRHRLWGLLAGYGYRIGRTVVTTLVVLVVAGLLGLWAGHTPIRDGRYAAGHTSRSEQPFTPCSTFEQIGLGIDRGLPLAVTGVRERCDLDTISRRGQAFAMAIWLLQVAVWILATLVVVGYSSLIRRTD</sequence>
<dbReference type="AlphaFoldDB" id="A0A7C9VUK2"/>
<evidence type="ECO:0000313" key="3">
    <source>
        <dbReference type="Proteomes" id="UP000481360"/>
    </source>
</evidence>
<feature type="transmembrane region" description="Helical" evidence="1">
    <location>
        <begin position="341"/>
        <end position="359"/>
    </location>
</feature>
<evidence type="ECO:0008006" key="4">
    <source>
        <dbReference type="Google" id="ProtNLM"/>
    </source>
</evidence>